<dbReference type="GO" id="GO:0003677">
    <property type="term" value="F:DNA binding"/>
    <property type="evidence" value="ECO:0007669"/>
    <property type="project" value="InterPro"/>
</dbReference>
<dbReference type="CDD" id="cd00093">
    <property type="entry name" value="HTH_XRE"/>
    <property type="match status" value="1"/>
</dbReference>
<dbReference type="EMBL" id="PGEM01000003">
    <property type="protein sequence ID" value="PPJ65266.1"/>
    <property type="molecule type" value="Genomic_DNA"/>
</dbReference>
<dbReference type="PANTHER" id="PTHR37301:SF1">
    <property type="entry name" value="DNA-BINDING PROTEIN"/>
    <property type="match status" value="1"/>
</dbReference>
<dbReference type="PROSITE" id="PS50943">
    <property type="entry name" value="HTH_CROC1"/>
    <property type="match status" value="1"/>
</dbReference>
<evidence type="ECO:0000313" key="2">
    <source>
        <dbReference type="EMBL" id="PPJ65266.1"/>
    </source>
</evidence>
<reference evidence="2 3" key="1">
    <citation type="submission" date="2018-02" db="EMBL/GenBank/DDBJ databases">
        <title>Discovery of a pederin family compound in a non-symbiotic bloom-forming cyanobacterium.</title>
        <authorList>
            <person name="Kust A."/>
            <person name="Mares J."/>
            <person name="Jokela J."/>
            <person name="Urajova P."/>
            <person name="Hajek J."/>
            <person name="Saurav K."/>
            <person name="Voracova K."/>
            <person name="Fewer D.P."/>
            <person name="Haapaniemi E."/>
            <person name="Permi P."/>
            <person name="Rehakova K."/>
            <person name="Sivonen K."/>
            <person name="Hrouzek P."/>
        </authorList>
    </citation>
    <scope>NUCLEOTIDE SEQUENCE [LARGE SCALE GENOMIC DNA]</scope>
    <source>
        <strain evidence="2 3">CHARLIE-1</strain>
    </source>
</reference>
<feature type="domain" description="HTH cro/C1-type" evidence="1">
    <location>
        <begin position="6"/>
        <end position="61"/>
    </location>
</feature>
<protein>
    <submittedName>
        <fullName evidence="2">Transcriptional regulator</fullName>
    </submittedName>
</protein>
<dbReference type="InterPro" id="IPR001387">
    <property type="entry name" value="Cro/C1-type_HTH"/>
</dbReference>
<dbReference type="PANTHER" id="PTHR37301">
    <property type="entry name" value="DNA-BINDING PROTEIN-RELATED"/>
    <property type="match status" value="1"/>
</dbReference>
<keyword evidence="3" id="KW-1185">Reference proteome</keyword>
<dbReference type="Pfam" id="PF13443">
    <property type="entry name" value="HTH_26"/>
    <property type="match status" value="1"/>
</dbReference>
<dbReference type="AlphaFoldDB" id="A0A2S6CZU5"/>
<dbReference type="RefSeq" id="WP_104385982.1">
    <property type="nucleotide sequence ID" value="NZ_PGEM01000003.1"/>
</dbReference>
<comment type="caution">
    <text evidence="2">The sequence shown here is derived from an EMBL/GenBank/DDBJ whole genome shotgun (WGS) entry which is preliminary data.</text>
</comment>
<dbReference type="SUPFAM" id="SSF47413">
    <property type="entry name" value="lambda repressor-like DNA-binding domains"/>
    <property type="match status" value="1"/>
</dbReference>
<dbReference type="Proteomes" id="UP000239589">
    <property type="component" value="Unassembled WGS sequence"/>
</dbReference>
<dbReference type="InterPro" id="IPR010982">
    <property type="entry name" value="Lambda_DNA-bd_dom_sf"/>
</dbReference>
<sequence length="67" mass="7704">MIEVRLKEVRQSKGFSQNQLAEAIGHTLHSIKRIEHGRFKSIPIETLDKLCKSLDCQVNDILVYIPD</sequence>
<organism evidence="2 3">
    <name type="scientific">Cuspidothrix issatschenkoi CHARLIE-1</name>
    <dbReference type="NCBI Taxonomy" id="2052836"/>
    <lineage>
        <taxon>Bacteria</taxon>
        <taxon>Bacillati</taxon>
        <taxon>Cyanobacteriota</taxon>
        <taxon>Cyanophyceae</taxon>
        <taxon>Nostocales</taxon>
        <taxon>Aphanizomenonaceae</taxon>
        <taxon>Cuspidothrix</taxon>
    </lineage>
</organism>
<evidence type="ECO:0000313" key="3">
    <source>
        <dbReference type="Proteomes" id="UP000239589"/>
    </source>
</evidence>
<name>A0A2S6CZU5_9CYAN</name>
<proteinExistence type="predicted"/>
<gene>
    <name evidence="2" type="ORF">CUN59_00425</name>
</gene>
<dbReference type="SMART" id="SM00530">
    <property type="entry name" value="HTH_XRE"/>
    <property type="match status" value="1"/>
</dbReference>
<dbReference type="OrthoDB" id="427043at2"/>
<accession>A0A2S6CZU5</accession>
<dbReference type="Gene3D" id="1.10.260.40">
    <property type="entry name" value="lambda repressor-like DNA-binding domains"/>
    <property type="match status" value="1"/>
</dbReference>
<evidence type="ECO:0000259" key="1">
    <source>
        <dbReference type="PROSITE" id="PS50943"/>
    </source>
</evidence>